<evidence type="ECO:0000256" key="1">
    <source>
        <dbReference type="ARBA" id="ARBA00010652"/>
    </source>
</evidence>
<name>A0A1X1V439_9MYCO</name>
<protein>
    <recommendedName>
        <fullName evidence="7">PPE family domain-containing protein</fullName>
    </recommendedName>
</protein>
<dbReference type="Pfam" id="PF18878">
    <property type="entry name" value="PPE-PPW"/>
    <property type="match status" value="1"/>
</dbReference>
<dbReference type="RefSeq" id="WP_085194157.1">
    <property type="nucleotide sequence ID" value="NZ_JACKVI010000007.1"/>
</dbReference>
<proteinExistence type="inferred from homology"/>
<dbReference type="InterPro" id="IPR043641">
    <property type="entry name" value="PPE-PPW_C"/>
</dbReference>
<feature type="region of interest" description="Disordered" evidence="2">
    <location>
        <begin position="170"/>
        <end position="196"/>
    </location>
</feature>
<dbReference type="SUPFAM" id="SSF140459">
    <property type="entry name" value="PE/PPE dimer-like"/>
    <property type="match status" value="1"/>
</dbReference>
<dbReference type="OrthoDB" id="4753487at2"/>
<organism evidence="5 6">
    <name type="scientific">Mycobacterium fragae</name>
    <dbReference type="NCBI Taxonomy" id="1260918"/>
    <lineage>
        <taxon>Bacteria</taxon>
        <taxon>Bacillati</taxon>
        <taxon>Actinomycetota</taxon>
        <taxon>Actinomycetes</taxon>
        <taxon>Mycobacteriales</taxon>
        <taxon>Mycobacteriaceae</taxon>
        <taxon>Mycobacterium</taxon>
    </lineage>
</organism>
<dbReference type="InterPro" id="IPR000030">
    <property type="entry name" value="PPE_dom"/>
</dbReference>
<dbReference type="GO" id="GO:0052572">
    <property type="term" value="P:response to host immune response"/>
    <property type="evidence" value="ECO:0007669"/>
    <property type="project" value="TreeGrafter"/>
</dbReference>
<evidence type="ECO:0000259" key="4">
    <source>
        <dbReference type="Pfam" id="PF18878"/>
    </source>
</evidence>
<dbReference type="Proteomes" id="UP000194000">
    <property type="component" value="Unassembled WGS sequence"/>
</dbReference>
<feature type="compositionally biased region" description="Pro residues" evidence="2">
    <location>
        <begin position="372"/>
        <end position="381"/>
    </location>
</feature>
<feature type="region of interest" description="Disordered" evidence="2">
    <location>
        <begin position="402"/>
        <end position="529"/>
    </location>
</feature>
<accession>A0A1X1V439</accession>
<keyword evidence="6" id="KW-1185">Reference proteome</keyword>
<dbReference type="EMBL" id="LQOW01000005">
    <property type="protein sequence ID" value="ORV63759.1"/>
    <property type="molecule type" value="Genomic_DNA"/>
</dbReference>
<evidence type="ECO:0008006" key="7">
    <source>
        <dbReference type="Google" id="ProtNLM"/>
    </source>
</evidence>
<evidence type="ECO:0000256" key="2">
    <source>
        <dbReference type="SAM" id="MobiDB-lite"/>
    </source>
</evidence>
<dbReference type="InterPro" id="IPR038332">
    <property type="entry name" value="PPE_sf"/>
</dbReference>
<feature type="domain" description="PPE-PPW subfamily C-terminal" evidence="4">
    <location>
        <begin position="471"/>
        <end position="517"/>
    </location>
</feature>
<feature type="domain" description="PPE" evidence="3">
    <location>
        <begin position="6"/>
        <end position="168"/>
    </location>
</feature>
<gene>
    <name evidence="5" type="ORF">AWC06_07030</name>
</gene>
<feature type="region of interest" description="Disordered" evidence="2">
    <location>
        <begin position="354"/>
        <end position="381"/>
    </location>
</feature>
<sequence length="529" mass="53538">MTAPVWMALPPEVHSALLSSGPGPGSLLAAAAAWNSLSAEYASIANELTAVLAGVQGGAWEGPSAESYVAANVPFLAWLTQASADSAGAAAGHETVAAAYTTALAAMPTLPELAANHAVHAVLVATNFFGINTIPIALNEADYVRMWVQAATTMATYQMVAGTAVASTPQTTAAPPIQKSTASTQDSGNPFPDPKVDNPLDEAIANILKNFGINWNPAEGTVNGLPYDAYTNPADPMWWVVRALELFEDFQQFGVYLMQNPALAFQYLVALEMFDWPTHLAQLAPFLGTQPALLAAGALIAVAPFAAVGGFAGLAGLAALPQPVVAPAPAPVVEEPILAPALGSTPIAAPAAVPATAPAPAPTPTASTVASPAPPAVPPPPPGPGFVPPYVIAPPGIGVGSGMRTSAGAPAGAKKKTPESDTAAAATSAREAARARRRRRASQSGYGDEFADMNIGVNPDWGRPPDDPSTVASDRGAGTLGFAGTVSKGAAQPAGLTALADDEFDDAPRMPMVPGSWDSDAAEGEGDDG</sequence>
<evidence type="ECO:0000313" key="6">
    <source>
        <dbReference type="Proteomes" id="UP000194000"/>
    </source>
</evidence>
<feature type="compositionally biased region" description="Polar residues" evidence="2">
    <location>
        <begin position="170"/>
        <end position="188"/>
    </location>
</feature>
<reference evidence="5 6" key="1">
    <citation type="submission" date="2016-01" db="EMBL/GenBank/DDBJ databases">
        <title>The new phylogeny of the genus Mycobacterium.</title>
        <authorList>
            <person name="Tarcisio F."/>
            <person name="Conor M."/>
            <person name="Antonella G."/>
            <person name="Elisabetta G."/>
            <person name="Giulia F.S."/>
            <person name="Sara T."/>
            <person name="Anna F."/>
            <person name="Clotilde B."/>
            <person name="Roberto B."/>
            <person name="Veronica D.S."/>
            <person name="Fabio R."/>
            <person name="Monica P."/>
            <person name="Olivier J."/>
            <person name="Enrico T."/>
            <person name="Nicola S."/>
        </authorList>
    </citation>
    <scope>NUCLEOTIDE SEQUENCE [LARGE SCALE GENOMIC DNA]</scope>
    <source>
        <strain evidence="5 6">DSM 45731</strain>
    </source>
</reference>
<dbReference type="PANTHER" id="PTHR46766">
    <property type="entry name" value="GLUTAMINE-RICH PROTEIN 2"/>
    <property type="match status" value="1"/>
</dbReference>
<feature type="compositionally biased region" description="Acidic residues" evidence="2">
    <location>
        <begin position="520"/>
        <end position="529"/>
    </location>
</feature>
<evidence type="ECO:0000313" key="5">
    <source>
        <dbReference type="EMBL" id="ORV63759.1"/>
    </source>
</evidence>
<comment type="caution">
    <text evidence="5">The sequence shown here is derived from an EMBL/GenBank/DDBJ whole genome shotgun (WGS) entry which is preliminary data.</text>
</comment>
<dbReference type="FunFam" id="1.20.1260.20:FF:000001">
    <property type="entry name" value="PPE family protein PPE41"/>
    <property type="match status" value="1"/>
</dbReference>
<dbReference type="Gene3D" id="1.20.1260.20">
    <property type="entry name" value="PPE superfamily"/>
    <property type="match status" value="1"/>
</dbReference>
<evidence type="ECO:0000259" key="3">
    <source>
        <dbReference type="Pfam" id="PF00823"/>
    </source>
</evidence>
<dbReference type="Pfam" id="PF00823">
    <property type="entry name" value="PPE"/>
    <property type="match status" value="1"/>
</dbReference>
<dbReference type="STRING" id="1260918.AWC06_07030"/>
<dbReference type="AlphaFoldDB" id="A0A1X1V439"/>
<dbReference type="PANTHER" id="PTHR46766:SF1">
    <property type="entry name" value="GLUTAMINE-RICH PROTEIN 2"/>
    <property type="match status" value="1"/>
</dbReference>
<comment type="similarity">
    <text evidence="1">Belongs to the mycobacterial PPE family.</text>
</comment>